<dbReference type="AlphaFoldDB" id="A0A2N3I1A1"/>
<dbReference type="PANTHER" id="PTHR12872">
    <property type="entry name" value="ALPHA-N-ACETYLGLUCOSAMINIDASE"/>
    <property type="match status" value="1"/>
</dbReference>
<feature type="domain" description="Alpha-N-acetylglucosaminidase C-terminal" evidence="4">
    <location>
        <begin position="464"/>
        <end position="725"/>
    </location>
</feature>
<gene>
    <name evidence="5" type="ORF">BZG01_14990</name>
</gene>
<dbReference type="InterPro" id="IPR024732">
    <property type="entry name" value="NAGLU_C"/>
</dbReference>
<accession>A0A2N3I1A1</accession>
<evidence type="ECO:0008006" key="7">
    <source>
        <dbReference type="Google" id="ProtNLM"/>
    </source>
</evidence>
<dbReference type="Proteomes" id="UP000233618">
    <property type="component" value="Unassembled WGS sequence"/>
</dbReference>
<dbReference type="Pfam" id="PF12971">
    <property type="entry name" value="NAGLU_N"/>
    <property type="match status" value="1"/>
</dbReference>
<dbReference type="EMBL" id="MVDE01000025">
    <property type="protein sequence ID" value="PKQ64089.1"/>
    <property type="molecule type" value="Genomic_DNA"/>
</dbReference>
<dbReference type="Pfam" id="PF05089">
    <property type="entry name" value="NAGLU"/>
    <property type="match status" value="1"/>
</dbReference>
<dbReference type="InterPro" id="IPR007781">
    <property type="entry name" value="NAGLU"/>
</dbReference>
<proteinExistence type="predicted"/>
<dbReference type="Gene3D" id="3.20.20.80">
    <property type="entry name" value="Glycosidases"/>
    <property type="match status" value="1"/>
</dbReference>
<evidence type="ECO:0000259" key="2">
    <source>
        <dbReference type="Pfam" id="PF05089"/>
    </source>
</evidence>
<dbReference type="Pfam" id="PF12972">
    <property type="entry name" value="NAGLU_C"/>
    <property type="match status" value="1"/>
</dbReference>
<sequence length="735" mass="85012">MKKLIIGLLLIIVGFSACKTERVEHQNIYQLIERILPGKSSQFVLEDMKDQEGEIFELSGNNGKIVIKATNDMAFAKAFGSYLKKYCNTSVSWYLDDPVVVPDELPMVEKPVTQECRFEKRFFLNYCTFGYTMLSWQWDDWERFIDWMALNGINMPLAITGQEAVWMEVWKDFGMTEDEIRAYFTGPAHLPWHRMGNLDGFLGPLPQSYIDHQFKLQKKILERERSLGMTPVLPAFAGHVPKVINEKYPDAKITSLGSYGVGDQYQAYFLDPMDSLFLKIQQKFLTVQTKLFGTDHFYGADPFNEMDPPETTPEYLASVSKTIYDGMSSIDPDAKWVQMGWTFYYMKLWKEDPARLEAMIKAVPENKMIILDYFAEKEEVWRNTQAWYGAPFIWCYLGNFGGNTEMAAPIINVAKRLSEAENDPDHGKLKGIGSTLEGFNVNRFMFEWLFDYAWDKNVTDLQEWIEEYTKSKTKNDDLAAYDAYKRMIEMVYNDQVSDVGTGSLMQARPFLTGVKGYQRPNKYNYQKLTEILGAMLSANEKSMQSIEYQKDLVVVTKQVLDNLIIPIRKKINEAYANKDSVELKKQTEIFTGILDDADRLLATQSEFLLGKWINDARSFGNDSVSKAYYEKNARVLITTWGNEGNGIIDYASRDLSGLISSYYKVRWQKFFDILQQSLKENKPLNMDSINKNMASFEWDWTNQRSEFTIKPQGNSLGIVKEIYAKYKPLYNLCNY</sequence>
<dbReference type="InterPro" id="IPR024733">
    <property type="entry name" value="NAGLU_tim-barrel"/>
</dbReference>
<dbReference type="RefSeq" id="WP_101310659.1">
    <property type="nucleotide sequence ID" value="NZ_MVDE01000025.1"/>
</dbReference>
<reference evidence="5 6" key="1">
    <citation type="journal article" date="2017" name="Front. Microbiol.">
        <title>Labilibaculum manganireducens gen. nov., sp. nov. and Labilibaculum filiforme sp. nov., Novel Bacteroidetes Isolated from Subsurface Sediments of the Baltic Sea.</title>
        <authorList>
            <person name="Vandieken V."/>
            <person name="Marshall I.P."/>
            <person name="Niemann H."/>
            <person name="Engelen B."/>
            <person name="Cypionka H."/>
        </authorList>
    </citation>
    <scope>NUCLEOTIDE SEQUENCE [LARGE SCALE GENOMIC DNA]</scope>
    <source>
        <strain evidence="5 6">59.10-2M</strain>
    </source>
</reference>
<comment type="caution">
    <text evidence="5">The sequence shown here is derived from an EMBL/GenBank/DDBJ whole genome shotgun (WGS) entry which is preliminary data.</text>
</comment>
<evidence type="ECO:0000259" key="3">
    <source>
        <dbReference type="Pfam" id="PF12971"/>
    </source>
</evidence>
<organism evidence="5 6">
    <name type="scientific">Labilibaculum manganireducens</name>
    <dbReference type="NCBI Taxonomy" id="1940525"/>
    <lineage>
        <taxon>Bacteria</taxon>
        <taxon>Pseudomonadati</taxon>
        <taxon>Bacteroidota</taxon>
        <taxon>Bacteroidia</taxon>
        <taxon>Marinilabiliales</taxon>
        <taxon>Marinifilaceae</taxon>
        <taxon>Labilibaculum</taxon>
    </lineage>
</organism>
<dbReference type="PANTHER" id="PTHR12872:SF1">
    <property type="entry name" value="ALPHA-N-ACETYLGLUCOSAMINIDASE"/>
    <property type="match status" value="1"/>
</dbReference>
<dbReference type="InterPro" id="IPR029018">
    <property type="entry name" value="Hex-like_dom2"/>
</dbReference>
<evidence type="ECO:0000313" key="6">
    <source>
        <dbReference type="Proteomes" id="UP000233618"/>
    </source>
</evidence>
<keyword evidence="6" id="KW-1185">Reference proteome</keyword>
<protein>
    <recommendedName>
        <fullName evidence="7">Alpha-N-acetylglucosaminidase</fullName>
    </recommendedName>
</protein>
<evidence type="ECO:0000313" key="5">
    <source>
        <dbReference type="EMBL" id="PKQ64089.1"/>
    </source>
</evidence>
<dbReference type="InterPro" id="IPR024240">
    <property type="entry name" value="NAGLU_N"/>
</dbReference>
<dbReference type="Gene3D" id="1.20.120.670">
    <property type="entry name" value="N-acetyl-b-d-glucoasminidase"/>
    <property type="match status" value="1"/>
</dbReference>
<evidence type="ECO:0000259" key="4">
    <source>
        <dbReference type="Pfam" id="PF12972"/>
    </source>
</evidence>
<dbReference type="PROSITE" id="PS51257">
    <property type="entry name" value="PROKAR_LIPOPROTEIN"/>
    <property type="match status" value="1"/>
</dbReference>
<feature type="domain" description="Alpha-N-acetylglucosaminidase tim-barrel" evidence="2">
    <location>
        <begin position="121"/>
        <end position="455"/>
    </location>
</feature>
<name>A0A2N3I1A1_9BACT</name>
<feature type="domain" description="Alpha-N-acetylglucosaminidase N-terminal" evidence="3">
    <location>
        <begin position="27"/>
        <end position="106"/>
    </location>
</feature>
<dbReference type="Gene3D" id="3.30.379.10">
    <property type="entry name" value="Chitobiase/beta-hexosaminidase domain 2-like"/>
    <property type="match status" value="1"/>
</dbReference>
<dbReference type="GO" id="GO:0005975">
    <property type="term" value="P:carbohydrate metabolic process"/>
    <property type="evidence" value="ECO:0007669"/>
    <property type="project" value="UniProtKB-ARBA"/>
</dbReference>
<evidence type="ECO:0000256" key="1">
    <source>
        <dbReference type="ARBA" id="ARBA00022801"/>
    </source>
</evidence>
<keyword evidence="1" id="KW-0378">Hydrolase</keyword>
<dbReference type="GO" id="GO:0016787">
    <property type="term" value="F:hydrolase activity"/>
    <property type="evidence" value="ECO:0007669"/>
    <property type="project" value="UniProtKB-KW"/>
</dbReference>